<organism evidence="1 2">
    <name type="scientific">Aeromicrobium senzhongii</name>
    <dbReference type="NCBI Taxonomy" id="2663859"/>
    <lineage>
        <taxon>Bacteria</taxon>
        <taxon>Bacillati</taxon>
        <taxon>Actinomycetota</taxon>
        <taxon>Actinomycetes</taxon>
        <taxon>Propionibacteriales</taxon>
        <taxon>Nocardioidaceae</taxon>
        <taxon>Aeromicrobium</taxon>
    </lineage>
</organism>
<sequence length="65" mass="6912">MSWKAPPAPHAPAKKAKKLRHRGGLLSDIVGPATLGEWREFSVEEGDAEDVAAFDELIAKSVGTA</sequence>
<accession>A0A8I0ESP4</accession>
<evidence type="ECO:0000313" key="1">
    <source>
        <dbReference type="EMBL" id="MBC9225314.1"/>
    </source>
</evidence>
<dbReference type="EMBL" id="JACTVM010000001">
    <property type="protein sequence ID" value="MBC9225314.1"/>
    <property type="molecule type" value="Genomic_DNA"/>
</dbReference>
<comment type="caution">
    <text evidence="1">The sequence shown here is derived from an EMBL/GenBank/DDBJ whole genome shotgun (WGS) entry which is preliminary data.</text>
</comment>
<dbReference type="RefSeq" id="WP_187768584.1">
    <property type="nucleotide sequence ID" value="NZ_JACTVM010000001.1"/>
</dbReference>
<reference evidence="1" key="1">
    <citation type="submission" date="2020-09" db="EMBL/GenBank/DDBJ databases">
        <title>Novel species in genus Aeromicrobium.</title>
        <authorList>
            <person name="Zhang G."/>
        </authorList>
    </citation>
    <scope>NUCLEOTIDE SEQUENCE</scope>
    <source>
        <strain evidence="1">Zg-636</strain>
    </source>
</reference>
<evidence type="ECO:0000313" key="2">
    <source>
        <dbReference type="Proteomes" id="UP000620591"/>
    </source>
</evidence>
<protein>
    <submittedName>
        <fullName evidence="1">Uncharacterized protein</fullName>
    </submittedName>
</protein>
<proteinExistence type="predicted"/>
<dbReference type="Proteomes" id="UP000620591">
    <property type="component" value="Unassembled WGS sequence"/>
</dbReference>
<gene>
    <name evidence="1" type="ORF">IBG24_03160</name>
</gene>
<dbReference type="AlphaFoldDB" id="A0A8I0ESP4"/>
<name>A0A8I0ESP4_9ACTN</name>